<dbReference type="Gene3D" id="3.30.450.20">
    <property type="entry name" value="PAS domain"/>
    <property type="match status" value="5"/>
</dbReference>
<comment type="caution">
    <text evidence="5">The sequence shown here is derived from an EMBL/GenBank/DDBJ whole genome shotgun (WGS) entry which is preliminary data.</text>
</comment>
<accession>A0A6A8A4T7</accession>
<feature type="domain" description="PAS" evidence="1">
    <location>
        <begin position="492"/>
        <end position="539"/>
    </location>
</feature>
<dbReference type="Gene3D" id="3.20.20.450">
    <property type="entry name" value="EAL domain"/>
    <property type="match status" value="1"/>
</dbReference>
<feature type="domain" description="PAC" evidence="2">
    <location>
        <begin position="324"/>
        <end position="376"/>
    </location>
</feature>
<feature type="domain" description="PAC" evidence="2">
    <location>
        <begin position="568"/>
        <end position="620"/>
    </location>
</feature>
<dbReference type="PROSITE" id="PS50887">
    <property type="entry name" value="GGDEF"/>
    <property type="match status" value="1"/>
</dbReference>
<dbReference type="PANTHER" id="PTHR44757">
    <property type="entry name" value="DIGUANYLATE CYCLASE DGCP"/>
    <property type="match status" value="1"/>
</dbReference>
<dbReference type="InterPro" id="IPR013655">
    <property type="entry name" value="PAS_fold_3"/>
</dbReference>
<dbReference type="PANTHER" id="PTHR44757:SF10">
    <property type="entry name" value="MEMBRANE PROTEIN"/>
    <property type="match status" value="1"/>
</dbReference>
<dbReference type="InterPro" id="IPR035965">
    <property type="entry name" value="PAS-like_dom_sf"/>
</dbReference>
<dbReference type="RefSeq" id="WP_153352350.1">
    <property type="nucleotide sequence ID" value="NZ_JAYKOO010000003.1"/>
</dbReference>
<proteinExistence type="predicted"/>
<feature type="domain" description="GGDEF" evidence="4">
    <location>
        <begin position="652"/>
        <end position="784"/>
    </location>
</feature>
<dbReference type="Gene3D" id="3.30.70.270">
    <property type="match status" value="1"/>
</dbReference>
<dbReference type="CDD" id="cd00130">
    <property type="entry name" value="PAS"/>
    <property type="match status" value="5"/>
</dbReference>
<reference evidence="5 6" key="1">
    <citation type="submission" date="2019-11" db="EMBL/GenBank/DDBJ databases">
        <title>Genome analysis of Rhizobacterium cereale a novel genus and species isolated from maize roots in North Spain.</title>
        <authorList>
            <person name="Menendez E."/>
            <person name="Flores-Felix J.D."/>
            <person name="Ramirez-Bahena M.-H."/>
            <person name="Igual J.M."/>
            <person name="Garcia-Fraile P."/>
            <person name="Peix A."/>
            <person name="Velazquez E."/>
        </authorList>
    </citation>
    <scope>NUCLEOTIDE SEQUENCE [LARGE SCALE GENOMIC DNA]</scope>
    <source>
        <strain evidence="5 6">RZME27</strain>
    </source>
</reference>
<feature type="domain" description="PAS" evidence="1">
    <location>
        <begin position="265"/>
        <end position="295"/>
    </location>
</feature>
<dbReference type="Proteomes" id="UP000435138">
    <property type="component" value="Unassembled WGS sequence"/>
</dbReference>
<dbReference type="PROSITE" id="PS50113">
    <property type="entry name" value="PAC"/>
    <property type="match status" value="5"/>
</dbReference>
<evidence type="ECO:0000313" key="5">
    <source>
        <dbReference type="EMBL" id="MQY44818.1"/>
    </source>
</evidence>
<dbReference type="SMART" id="SM00267">
    <property type="entry name" value="GGDEF"/>
    <property type="match status" value="1"/>
</dbReference>
<evidence type="ECO:0000259" key="3">
    <source>
        <dbReference type="PROSITE" id="PS50883"/>
    </source>
</evidence>
<dbReference type="SMART" id="SM00052">
    <property type="entry name" value="EAL"/>
    <property type="match status" value="1"/>
</dbReference>
<dbReference type="Pfam" id="PF08447">
    <property type="entry name" value="PAS_3"/>
    <property type="match status" value="4"/>
</dbReference>
<dbReference type="SUPFAM" id="SSF55785">
    <property type="entry name" value="PYP-like sensor domain (PAS domain)"/>
    <property type="match status" value="5"/>
</dbReference>
<evidence type="ECO:0000313" key="6">
    <source>
        <dbReference type="Proteomes" id="UP000435138"/>
    </source>
</evidence>
<dbReference type="InterPro" id="IPR035919">
    <property type="entry name" value="EAL_sf"/>
</dbReference>
<feature type="domain" description="PAS" evidence="1">
    <location>
        <begin position="28"/>
        <end position="54"/>
    </location>
</feature>
<evidence type="ECO:0000259" key="1">
    <source>
        <dbReference type="PROSITE" id="PS50112"/>
    </source>
</evidence>
<dbReference type="SUPFAM" id="SSF55073">
    <property type="entry name" value="Nucleotide cyclase"/>
    <property type="match status" value="1"/>
</dbReference>
<dbReference type="InterPro" id="IPR001610">
    <property type="entry name" value="PAC"/>
</dbReference>
<dbReference type="Pfam" id="PF08448">
    <property type="entry name" value="PAS_4"/>
    <property type="match status" value="1"/>
</dbReference>
<dbReference type="AlphaFoldDB" id="A0A6A8A4T7"/>
<dbReference type="SMART" id="SM00086">
    <property type="entry name" value="PAC"/>
    <property type="match status" value="5"/>
</dbReference>
<dbReference type="CDD" id="cd01948">
    <property type="entry name" value="EAL"/>
    <property type="match status" value="1"/>
</dbReference>
<dbReference type="InterPro" id="IPR000160">
    <property type="entry name" value="GGDEF_dom"/>
</dbReference>
<dbReference type="CDD" id="cd01949">
    <property type="entry name" value="GGDEF"/>
    <property type="match status" value="1"/>
</dbReference>
<dbReference type="InterPro" id="IPR043128">
    <property type="entry name" value="Rev_trsase/Diguanyl_cyclase"/>
</dbReference>
<evidence type="ECO:0000259" key="2">
    <source>
        <dbReference type="PROSITE" id="PS50113"/>
    </source>
</evidence>
<dbReference type="InterPro" id="IPR000014">
    <property type="entry name" value="PAS"/>
</dbReference>
<feature type="domain" description="PAC" evidence="2">
    <location>
        <begin position="77"/>
        <end position="134"/>
    </location>
</feature>
<feature type="domain" description="PAC" evidence="2">
    <location>
        <begin position="202"/>
        <end position="254"/>
    </location>
</feature>
<dbReference type="NCBIfam" id="TIGR00254">
    <property type="entry name" value="GGDEF"/>
    <property type="match status" value="1"/>
</dbReference>
<dbReference type="InterPro" id="IPR029787">
    <property type="entry name" value="Nucleotide_cyclase"/>
</dbReference>
<organism evidence="5 6">
    <name type="scientific">Endobacterium cereale</name>
    <dbReference type="NCBI Taxonomy" id="2663029"/>
    <lineage>
        <taxon>Bacteria</taxon>
        <taxon>Pseudomonadati</taxon>
        <taxon>Pseudomonadota</taxon>
        <taxon>Alphaproteobacteria</taxon>
        <taxon>Hyphomicrobiales</taxon>
        <taxon>Rhizobiaceae</taxon>
        <taxon>Endobacterium</taxon>
    </lineage>
</organism>
<dbReference type="InterPro" id="IPR000700">
    <property type="entry name" value="PAS-assoc_C"/>
</dbReference>
<dbReference type="EMBL" id="WIXI01000022">
    <property type="protein sequence ID" value="MQY44818.1"/>
    <property type="molecule type" value="Genomic_DNA"/>
</dbReference>
<protein>
    <submittedName>
        <fullName evidence="5">PAS domain S-box protein</fullName>
    </submittedName>
</protein>
<feature type="domain" description="EAL" evidence="3">
    <location>
        <begin position="793"/>
        <end position="1042"/>
    </location>
</feature>
<gene>
    <name evidence="5" type="ORF">GAO09_01855</name>
</gene>
<dbReference type="PROSITE" id="PS50883">
    <property type="entry name" value="EAL"/>
    <property type="match status" value="1"/>
</dbReference>
<dbReference type="InterPro" id="IPR052155">
    <property type="entry name" value="Biofilm_reg_signaling"/>
</dbReference>
<keyword evidence="6" id="KW-1185">Reference proteome</keyword>
<dbReference type="Pfam" id="PF00563">
    <property type="entry name" value="EAL"/>
    <property type="match status" value="1"/>
</dbReference>
<sequence>MPQPVADYLNLSTEVRALNQLFATVKYDVDGKITAANPHFLRMMGYDLADILGNADTMFLSKAVERGRQKDLWERLRTGESREMISLWIAKLGAEMWLQSRYVPIQSEDGVVIEILQIVTDVTQEKAREADERGQIAAINANQAVIHFSLDGLVLDANTQFLDATGYALHEIIGCHHSIFVHDPDAVEYREFWRSLARGEHKSGEYRRRRRDGEDVWLQAVYSPIFDPAGRPMKIVKYASDVTAQKLRQADYEWQINAIHKSNSVITFDMHGTILDANEQFLEAVGYALEEVQGRHHKMFVERSHAHGTQYATFWSDLRKGRHRSGMFKRYGKDGTEIWLQATYNPIFDANGKPVKVVKYASVVTDERIVQAEHEGQIAAIHNAQCVVSFELDGTIIEANENFLTATGYKFVDVRGKHHRMFVEQEEADSAEYASFWNDLANGHFRAGEYKRIGKNGHEVWLQATYNPIKDPSGRPFKVVKYATDVTEAKLRQADYQGQIEAIHKSQGVAVFDLDGTVMDLNPNFLHMLGYELDEIRGRHHSVLIARDEAASADYVGFWDTLRSGSYHSGMYKRVGKDGREIWIQASYNPIFDLNGKPTKVIKYATDVSSNVELAAAFDDARRQAQHDSATSLPNRVKLSSFMENCLAGPAGSMVVFYLDLDRFKPINDTYGHHVGDRVLGEVADRMRRALRDDQIVARVGGDEFVIAAPGMPTEAIERFCMHIHDIVTAPIRHEGVELSVGVSIGVAMSPSDGITPDELLRAADAALYRSKENGRGQFSFFSTDMNCKIAVQRQMTEGMRNSLAAGEFYLEYQPRFDTRARRIRSVEALVRWAHPERGRINPAEFISLAEQNGLIVPLGDWIMRTACETATHWNGIGVSVNVSPVQFRDADFVQKVRDCLEETGLEPSLLELEVTEGILLEDADRAISLLKELKEVGVTLAMDDFGTGYSSLSYLRNFPFDVIKIDRSFVSDLDRKESARPIVQAILGLGRALGISVTAEGVETNEQLAILTADHCNEVQGFLLARPLRAEQVAELLQEMPELAVRNRPTRLAS</sequence>
<feature type="domain" description="PAC" evidence="2">
    <location>
        <begin position="446"/>
        <end position="498"/>
    </location>
</feature>
<dbReference type="Pfam" id="PF00990">
    <property type="entry name" value="GGDEF"/>
    <property type="match status" value="1"/>
</dbReference>
<dbReference type="SUPFAM" id="SSF141868">
    <property type="entry name" value="EAL domain-like"/>
    <property type="match status" value="1"/>
</dbReference>
<name>A0A6A8A4T7_9HYPH</name>
<dbReference type="InterPro" id="IPR001633">
    <property type="entry name" value="EAL_dom"/>
</dbReference>
<dbReference type="NCBIfam" id="TIGR00229">
    <property type="entry name" value="sensory_box"/>
    <property type="match status" value="5"/>
</dbReference>
<dbReference type="PROSITE" id="PS50112">
    <property type="entry name" value="PAS"/>
    <property type="match status" value="3"/>
</dbReference>
<dbReference type="SMART" id="SM00091">
    <property type="entry name" value="PAS"/>
    <property type="match status" value="5"/>
</dbReference>
<evidence type="ECO:0000259" key="4">
    <source>
        <dbReference type="PROSITE" id="PS50887"/>
    </source>
</evidence>
<dbReference type="InterPro" id="IPR013656">
    <property type="entry name" value="PAS_4"/>
</dbReference>